<dbReference type="Proteomes" id="UP001298593">
    <property type="component" value="Unassembled WGS sequence"/>
</dbReference>
<reference evidence="1 2" key="1">
    <citation type="submission" date="2023-12" db="EMBL/GenBank/DDBJ databases">
        <title>Description of new species of Mycobacterium terrae complex isolated from sewage at the Sao Paulo Zoological Park Foundation in Brazil.</title>
        <authorList>
            <person name="Romagnoli C.L."/>
            <person name="Conceicao E.C."/>
            <person name="Machado E."/>
            <person name="Barreto L.B.P.F."/>
            <person name="Sharma A."/>
            <person name="Silva N.M."/>
            <person name="Marques L.E."/>
            <person name="Juliana M.A."/>
            <person name="Lourenco M.C.S."/>
            <person name="Digiampietri L.A."/>
            <person name="Suffys P.N."/>
            <person name="Viana-Niero C."/>
        </authorList>
    </citation>
    <scope>NUCLEOTIDE SEQUENCE [LARGE SCALE GENOMIC DNA]</scope>
    <source>
        <strain evidence="1 2">MYC340</strain>
    </source>
</reference>
<keyword evidence="2" id="KW-1185">Reference proteome</keyword>
<accession>A0ABU5XZG9</accession>
<sequence>MKDRTTGPKERLVQLLSVPDCPNVEQARATLRQVLVDMAITAAVEELVGDYPSPTVVIDGRDVVTGAPPAPGTCCRLDLPTAAQIAEALRNGR</sequence>
<evidence type="ECO:0000313" key="1">
    <source>
        <dbReference type="EMBL" id="MEB3033162.1"/>
    </source>
</evidence>
<evidence type="ECO:0000313" key="2">
    <source>
        <dbReference type="Proteomes" id="UP001298593"/>
    </source>
</evidence>
<name>A0ABU5XZG9_9MYCO</name>
<dbReference type="EMBL" id="JAYJJU010000016">
    <property type="protein sequence ID" value="MEB3033162.1"/>
    <property type="molecule type" value="Genomic_DNA"/>
</dbReference>
<protein>
    <submittedName>
        <fullName evidence="1">Thioredoxin family protein</fullName>
    </submittedName>
</protein>
<comment type="caution">
    <text evidence="1">The sequence shown here is derived from an EMBL/GenBank/DDBJ whole genome shotgun (WGS) entry which is preliminary data.</text>
</comment>
<dbReference type="RefSeq" id="WP_224976468.1">
    <property type="nucleotide sequence ID" value="NZ_JAYJJU010000016.1"/>
</dbReference>
<proteinExistence type="predicted"/>
<organism evidence="1 2">
    <name type="scientific">[Mycobacterium] nativiensis</name>
    <dbReference type="NCBI Taxonomy" id="2855503"/>
    <lineage>
        <taxon>Bacteria</taxon>
        <taxon>Bacillati</taxon>
        <taxon>Actinomycetota</taxon>
        <taxon>Actinomycetes</taxon>
        <taxon>Mycobacteriales</taxon>
        <taxon>Mycobacteriaceae</taxon>
        <taxon>Mycolicibacter</taxon>
    </lineage>
</organism>
<gene>
    <name evidence="1" type="ORF">KV113_16540</name>
</gene>